<feature type="compositionally biased region" description="Low complexity" evidence="1">
    <location>
        <begin position="377"/>
        <end position="388"/>
    </location>
</feature>
<dbReference type="Proteomes" id="UP000053890">
    <property type="component" value="Unassembled WGS sequence"/>
</dbReference>
<feature type="compositionally biased region" description="Low complexity" evidence="1">
    <location>
        <begin position="173"/>
        <end position="186"/>
    </location>
</feature>
<gene>
    <name evidence="2" type="ORF">RHOBADRAFT_51330</name>
</gene>
<dbReference type="RefSeq" id="XP_018273532.1">
    <property type="nucleotide sequence ID" value="XM_018415779.1"/>
</dbReference>
<dbReference type="OMA" id="ESHASFR"/>
<accession>A0A194S9T6</accession>
<protein>
    <recommendedName>
        <fullName evidence="4">Ubiquitin-like domain-containing protein</fullName>
    </recommendedName>
</protein>
<feature type="compositionally biased region" description="Low complexity" evidence="1">
    <location>
        <begin position="150"/>
        <end position="163"/>
    </location>
</feature>
<feature type="compositionally biased region" description="Acidic residues" evidence="1">
    <location>
        <begin position="138"/>
        <end position="149"/>
    </location>
</feature>
<dbReference type="AlphaFoldDB" id="A0A194S9T6"/>
<feature type="compositionally biased region" description="Polar residues" evidence="1">
    <location>
        <begin position="120"/>
        <end position="137"/>
    </location>
</feature>
<sequence length="536" mass="57187">MSVLFVELANPDAVDGTASAHLARNGVMIRADQSYEAALAEVRAHWRLKDDLYTCSFSQRRPGRPRPIFIAPSAWSLVDPTIDLELVVIPLNVKAEGDRKQSPAERIGSEPAEGNLVPPTASQATSNGVAPATPSNTDDSDSEVSDSDAEVAPAPAQALDASARTPTTSIVEAVSPAPGPVAGPSGLVHSTPGTAHGSDRDRSPTPSPSNRSAKAKLRHLIEQAECAETRSSSPIPSARPRSRSSTPPSQPLSRSSLEHSIESHASFRIGLDDGGNVAFVPPSPLPRGEPGPSSRSKGKQRARSPSPREEAVSSPVEALKTLKRSPSSLEGTPRKRLHRAPSQARTATLPRIRSPYVAAAAAAAMQAPSPGLSITDSSSGRNSGPSGRAAPRKSHADKRREALARPRVAVPDTRRSSRFHYYLRLPNWPGARGDVTLGLTLQFVFEAAARATGWDVEDLRLTFYSRYACDELELRDDDDGRAAGTAAAAPPRTIVWGFDGLLTGFRDLEEIGLSNGDVVDIDHVPYDPRRAYWDES</sequence>
<name>A0A194S9T6_RHOGW</name>
<feature type="compositionally biased region" description="Low complexity" evidence="1">
    <location>
        <begin position="230"/>
        <end position="255"/>
    </location>
</feature>
<keyword evidence="3" id="KW-1185">Reference proteome</keyword>
<evidence type="ECO:0000313" key="3">
    <source>
        <dbReference type="Proteomes" id="UP000053890"/>
    </source>
</evidence>
<feature type="region of interest" description="Disordered" evidence="1">
    <location>
        <begin position="368"/>
        <end position="408"/>
    </location>
</feature>
<feature type="region of interest" description="Disordered" evidence="1">
    <location>
        <begin position="97"/>
        <end position="351"/>
    </location>
</feature>
<proteinExistence type="predicted"/>
<evidence type="ECO:0000256" key="1">
    <source>
        <dbReference type="SAM" id="MobiDB-lite"/>
    </source>
</evidence>
<dbReference type="EMBL" id="KQ474074">
    <property type="protein sequence ID" value="KPV77483.1"/>
    <property type="molecule type" value="Genomic_DNA"/>
</dbReference>
<evidence type="ECO:0008006" key="4">
    <source>
        <dbReference type="Google" id="ProtNLM"/>
    </source>
</evidence>
<dbReference type="OrthoDB" id="2526605at2759"/>
<organism evidence="2 3">
    <name type="scientific">Rhodotorula graminis (strain WP1)</name>
    <dbReference type="NCBI Taxonomy" id="578459"/>
    <lineage>
        <taxon>Eukaryota</taxon>
        <taxon>Fungi</taxon>
        <taxon>Dikarya</taxon>
        <taxon>Basidiomycota</taxon>
        <taxon>Pucciniomycotina</taxon>
        <taxon>Microbotryomycetes</taxon>
        <taxon>Sporidiobolales</taxon>
        <taxon>Sporidiobolaceae</taxon>
        <taxon>Rhodotorula</taxon>
    </lineage>
</organism>
<dbReference type="GeneID" id="28976227"/>
<evidence type="ECO:0000313" key="2">
    <source>
        <dbReference type="EMBL" id="KPV77483.1"/>
    </source>
</evidence>
<reference evidence="2 3" key="1">
    <citation type="journal article" date="2015" name="Front. Microbiol.">
        <title>Genome sequence of the plant growth promoting endophytic yeast Rhodotorula graminis WP1.</title>
        <authorList>
            <person name="Firrincieli A."/>
            <person name="Otillar R."/>
            <person name="Salamov A."/>
            <person name="Schmutz J."/>
            <person name="Khan Z."/>
            <person name="Redman R.S."/>
            <person name="Fleck N.D."/>
            <person name="Lindquist E."/>
            <person name="Grigoriev I.V."/>
            <person name="Doty S.L."/>
        </authorList>
    </citation>
    <scope>NUCLEOTIDE SEQUENCE [LARGE SCALE GENOMIC DNA]</scope>
    <source>
        <strain evidence="2 3">WP1</strain>
    </source>
</reference>